<gene>
    <name evidence="12" type="ORF">Rsub_12771</name>
</gene>
<dbReference type="SUPFAM" id="SSF81606">
    <property type="entry name" value="PP2C-like"/>
    <property type="match status" value="1"/>
</dbReference>
<dbReference type="InterPro" id="IPR036457">
    <property type="entry name" value="PPM-type-like_dom_sf"/>
</dbReference>
<organism evidence="12 13">
    <name type="scientific">Raphidocelis subcapitata</name>
    <dbReference type="NCBI Taxonomy" id="307507"/>
    <lineage>
        <taxon>Eukaryota</taxon>
        <taxon>Viridiplantae</taxon>
        <taxon>Chlorophyta</taxon>
        <taxon>core chlorophytes</taxon>
        <taxon>Chlorophyceae</taxon>
        <taxon>CS clade</taxon>
        <taxon>Sphaeropleales</taxon>
        <taxon>Selenastraceae</taxon>
        <taxon>Raphidocelis</taxon>
    </lineage>
</organism>
<comment type="similarity">
    <text evidence="9">Belongs to the PP2C family.</text>
</comment>
<feature type="compositionally biased region" description="Low complexity" evidence="10">
    <location>
        <begin position="15"/>
        <end position="35"/>
    </location>
</feature>
<keyword evidence="6" id="KW-0460">Magnesium</keyword>
<comment type="cofactor">
    <cofactor evidence="1">
        <name>Mn(2+)</name>
        <dbReference type="ChEBI" id="CHEBI:29035"/>
    </cofactor>
</comment>
<dbReference type="InterPro" id="IPR015655">
    <property type="entry name" value="PP2C"/>
</dbReference>
<dbReference type="PANTHER" id="PTHR47992">
    <property type="entry name" value="PROTEIN PHOSPHATASE"/>
    <property type="match status" value="1"/>
</dbReference>
<dbReference type="InterPro" id="IPR000222">
    <property type="entry name" value="PP2C_BS"/>
</dbReference>
<feature type="region of interest" description="Disordered" evidence="10">
    <location>
        <begin position="270"/>
        <end position="309"/>
    </location>
</feature>
<evidence type="ECO:0000256" key="5">
    <source>
        <dbReference type="ARBA" id="ARBA00022801"/>
    </source>
</evidence>
<feature type="region of interest" description="Disordered" evidence="10">
    <location>
        <begin position="474"/>
        <end position="532"/>
    </location>
</feature>
<dbReference type="OrthoDB" id="559226at2759"/>
<feature type="region of interest" description="Disordered" evidence="10">
    <location>
        <begin position="1"/>
        <end position="35"/>
    </location>
</feature>
<dbReference type="STRING" id="307507.A0A2V0PPH7"/>
<dbReference type="PROSITE" id="PS01032">
    <property type="entry name" value="PPM_1"/>
    <property type="match status" value="1"/>
</dbReference>
<comment type="caution">
    <text evidence="12">The sequence shown here is derived from an EMBL/GenBank/DDBJ whole genome shotgun (WGS) entry which is preliminary data.</text>
</comment>
<evidence type="ECO:0000256" key="4">
    <source>
        <dbReference type="ARBA" id="ARBA00022723"/>
    </source>
</evidence>
<protein>
    <recommendedName>
        <fullName evidence="3">protein-serine/threonine phosphatase</fullName>
        <ecNumber evidence="3">3.1.3.16</ecNumber>
    </recommendedName>
</protein>
<dbReference type="EC" id="3.1.3.16" evidence="3"/>
<feature type="compositionally biased region" description="Low complexity" evidence="10">
    <location>
        <begin position="229"/>
        <end position="241"/>
    </location>
</feature>
<feature type="region of interest" description="Disordered" evidence="10">
    <location>
        <begin position="547"/>
        <end position="606"/>
    </location>
</feature>
<name>A0A2V0PPH7_9CHLO</name>
<dbReference type="PROSITE" id="PS51746">
    <property type="entry name" value="PPM_2"/>
    <property type="match status" value="1"/>
</dbReference>
<keyword evidence="4" id="KW-0479">Metal-binding</keyword>
<reference evidence="12 13" key="1">
    <citation type="journal article" date="2018" name="Sci. Rep.">
        <title>Raphidocelis subcapitata (=Pseudokirchneriella subcapitata) provides an insight into genome evolution and environmental adaptations in the Sphaeropleales.</title>
        <authorList>
            <person name="Suzuki S."/>
            <person name="Yamaguchi H."/>
            <person name="Nakajima N."/>
            <person name="Kawachi M."/>
        </authorList>
    </citation>
    <scope>NUCLEOTIDE SEQUENCE [LARGE SCALE GENOMIC DNA]</scope>
    <source>
        <strain evidence="12 13">NIES-35</strain>
    </source>
</reference>
<dbReference type="CDD" id="cd00143">
    <property type="entry name" value="PP2Cc"/>
    <property type="match status" value="1"/>
</dbReference>
<keyword evidence="5 9" id="KW-0378">Hydrolase</keyword>
<evidence type="ECO:0000313" key="12">
    <source>
        <dbReference type="EMBL" id="GBG00074.1"/>
    </source>
</evidence>
<evidence type="ECO:0000256" key="2">
    <source>
        <dbReference type="ARBA" id="ARBA00001946"/>
    </source>
</evidence>
<evidence type="ECO:0000256" key="9">
    <source>
        <dbReference type="RuleBase" id="RU003465"/>
    </source>
</evidence>
<dbReference type="Proteomes" id="UP000247498">
    <property type="component" value="Unassembled WGS sequence"/>
</dbReference>
<dbReference type="InterPro" id="IPR001932">
    <property type="entry name" value="PPM-type_phosphatase-like_dom"/>
</dbReference>
<dbReference type="SMART" id="SM00332">
    <property type="entry name" value="PP2Cc"/>
    <property type="match status" value="1"/>
</dbReference>
<dbReference type="GO" id="GO:0046872">
    <property type="term" value="F:metal ion binding"/>
    <property type="evidence" value="ECO:0007669"/>
    <property type="project" value="UniProtKB-KW"/>
</dbReference>
<evidence type="ECO:0000256" key="3">
    <source>
        <dbReference type="ARBA" id="ARBA00013081"/>
    </source>
</evidence>
<accession>A0A2V0PPH7</accession>
<feature type="compositionally biased region" description="Gly residues" evidence="10">
    <location>
        <begin position="492"/>
        <end position="503"/>
    </location>
</feature>
<dbReference type="AlphaFoldDB" id="A0A2V0PPH7"/>
<feature type="compositionally biased region" description="Gly residues" evidence="10">
    <location>
        <begin position="402"/>
        <end position="435"/>
    </location>
</feature>
<feature type="region of interest" description="Disordered" evidence="10">
    <location>
        <begin position="229"/>
        <end position="257"/>
    </location>
</feature>
<dbReference type="GO" id="GO:0004722">
    <property type="term" value="F:protein serine/threonine phosphatase activity"/>
    <property type="evidence" value="ECO:0007669"/>
    <property type="project" value="UniProtKB-EC"/>
</dbReference>
<evidence type="ECO:0000313" key="13">
    <source>
        <dbReference type="Proteomes" id="UP000247498"/>
    </source>
</evidence>
<proteinExistence type="inferred from homology"/>
<evidence type="ECO:0000256" key="10">
    <source>
        <dbReference type="SAM" id="MobiDB-lite"/>
    </source>
</evidence>
<evidence type="ECO:0000256" key="1">
    <source>
        <dbReference type="ARBA" id="ARBA00001936"/>
    </source>
</evidence>
<evidence type="ECO:0000256" key="7">
    <source>
        <dbReference type="ARBA" id="ARBA00022912"/>
    </source>
</evidence>
<feature type="region of interest" description="Disordered" evidence="10">
    <location>
        <begin position="387"/>
        <end position="446"/>
    </location>
</feature>
<feature type="compositionally biased region" description="Pro residues" evidence="10">
    <location>
        <begin position="285"/>
        <end position="302"/>
    </location>
</feature>
<sequence length="630" mass="60973">MAGPGGDAPPRTAGAADAPLAPPTQQQQATAPRPAAAFSVLSNARGSAVEDTFVLQDDLLFDTDHPDCVPVVPLFGVYDGHGGGAAAQHCARRLHHFVAARLQALLRRGPVDGRCPLDTPAVEAALRDAFVATDAELRAGGSLDASSGSTALVALLTPCSIWLAWAGDSRGVLPYGLTPEPEVMVLPRRPDDEFLVLASDGLWDKVSPQEAATLAHNAWSRVSAAATGGAAADDSSPSNSGSGNGSSSGGSNNAGDGGGIDGKCDAAAAAAAAADGREDRAAPAGPAPQSPPSPPLASPPEGAPLCASPAASLRREGSGCVQHPPPPPPGRTCCACKAARIAAAAMTRCARSRRSRDDTTVVVVNLQQSCLCARSWATVGGGSFEEELLEGSGGSREHGLGEGRGSGGFAQGTAAGGEGSGGGGSEGGSAEGGGAQLAAAARPQPPVLTSIDSGSAAAAAAAAAATAAAAAEARDSGEAGSPQWLRRPRAGLSGGACGAGTAGSRGLDDEEARTARLPTADEEGSSFTAHLGSCSNGLTALSPFAIPVRGGSDGLKTRPSPESLLPASRGATPAGTGSGGGSGGVSASGGGGSGGGSGGVGASNSGGALAALTQRLSLGAFGGGSRDTPA</sequence>
<evidence type="ECO:0000256" key="6">
    <source>
        <dbReference type="ARBA" id="ARBA00022842"/>
    </source>
</evidence>
<feature type="compositionally biased region" description="Gly residues" evidence="10">
    <location>
        <begin position="576"/>
        <end position="601"/>
    </location>
</feature>
<dbReference type="EMBL" id="BDRX01000190">
    <property type="protein sequence ID" value="GBG00074.1"/>
    <property type="molecule type" value="Genomic_DNA"/>
</dbReference>
<dbReference type="Pfam" id="PF00481">
    <property type="entry name" value="PP2C"/>
    <property type="match status" value="2"/>
</dbReference>
<feature type="domain" description="PPM-type phosphatase" evidence="11">
    <location>
        <begin position="35"/>
        <end position="366"/>
    </location>
</feature>
<dbReference type="Gene3D" id="3.60.40.10">
    <property type="entry name" value="PPM-type phosphatase domain"/>
    <property type="match status" value="2"/>
</dbReference>
<keyword evidence="8" id="KW-0464">Manganese</keyword>
<evidence type="ECO:0000259" key="11">
    <source>
        <dbReference type="PROSITE" id="PS51746"/>
    </source>
</evidence>
<keyword evidence="13" id="KW-1185">Reference proteome</keyword>
<dbReference type="InParanoid" id="A0A2V0PPH7"/>
<evidence type="ECO:0000256" key="8">
    <source>
        <dbReference type="ARBA" id="ARBA00023211"/>
    </source>
</evidence>
<comment type="cofactor">
    <cofactor evidence="2">
        <name>Mg(2+)</name>
        <dbReference type="ChEBI" id="CHEBI:18420"/>
    </cofactor>
</comment>
<keyword evidence="7 9" id="KW-0904">Protein phosphatase</keyword>